<reference evidence="1 2" key="1">
    <citation type="submission" date="2016-09" db="EMBL/GenBank/DDBJ databases">
        <title>Draft Genome Sequence of four Alteromonas macleodii strains isolated from copper coupons and grown long-term at elevated copper levels.</title>
        <authorList>
            <person name="Cusick K."/>
            <person name="Dale J."/>
            <person name="Little B."/>
            <person name="Biffinger J."/>
        </authorList>
    </citation>
    <scope>NUCLEOTIDE SEQUENCE [LARGE SCALE GENOMIC DNA]</scope>
    <source>
        <strain evidence="1 2">KCP01</strain>
    </source>
</reference>
<evidence type="ECO:0000313" key="2">
    <source>
        <dbReference type="Proteomes" id="UP000095392"/>
    </source>
</evidence>
<dbReference type="Proteomes" id="UP000095392">
    <property type="component" value="Unassembled WGS sequence"/>
</dbReference>
<protein>
    <submittedName>
        <fullName evidence="1">Uncharacterized protein</fullName>
    </submittedName>
</protein>
<keyword evidence="2" id="KW-1185">Reference proteome</keyword>
<accession>A0AB36FL02</accession>
<sequence length="63" mass="7414">MKVEEVKSLQREFQAWYDNCVKHNLVIGPLNLAVIQLWSDVKNKNIHKQDLMRILSFCEIAKS</sequence>
<evidence type="ECO:0000313" key="1">
    <source>
        <dbReference type="EMBL" id="OES24870.1"/>
    </source>
</evidence>
<dbReference type="EMBL" id="MIPY01000058">
    <property type="protein sequence ID" value="OES24870.1"/>
    <property type="molecule type" value="Genomic_DNA"/>
</dbReference>
<name>A0AB36FL02_ALTMA</name>
<comment type="caution">
    <text evidence="1">The sequence shown here is derived from an EMBL/GenBank/DDBJ whole genome shotgun (WGS) entry which is preliminary data.</text>
</comment>
<dbReference type="AlphaFoldDB" id="A0AB36FL02"/>
<gene>
    <name evidence="1" type="ORF">BFV95_4629</name>
</gene>
<organism evidence="1 2">
    <name type="scientific">Alteromonas macleodii</name>
    <name type="common">Pseudoalteromonas macleodii</name>
    <dbReference type="NCBI Taxonomy" id="28108"/>
    <lineage>
        <taxon>Bacteria</taxon>
        <taxon>Pseudomonadati</taxon>
        <taxon>Pseudomonadota</taxon>
        <taxon>Gammaproteobacteria</taxon>
        <taxon>Alteromonadales</taxon>
        <taxon>Alteromonadaceae</taxon>
        <taxon>Alteromonas/Salinimonas group</taxon>
        <taxon>Alteromonas</taxon>
    </lineage>
</organism>
<proteinExistence type="predicted"/>